<comment type="similarity">
    <text evidence="2">Belongs to the CD225/Dispanin family.</text>
</comment>
<accession>A0A7J8CA51</accession>
<evidence type="ECO:0000313" key="9">
    <source>
        <dbReference type="Proteomes" id="UP000550707"/>
    </source>
</evidence>
<name>A0A7J8CA51_MOLMO</name>
<protein>
    <submittedName>
        <fullName evidence="8">PMIS2 transmembrane protein</fullName>
    </submittedName>
</protein>
<dbReference type="PANTHER" id="PTHR14768:SF5">
    <property type="entry name" value="TRANSMEMBRANE PROTEIN PMIS2"/>
    <property type="match status" value="1"/>
</dbReference>
<dbReference type="InterPro" id="IPR007593">
    <property type="entry name" value="CD225/Dispanin_fam"/>
</dbReference>
<comment type="subcellular location">
    <subcellularLocation>
        <location evidence="1">Membrane</location>
    </subcellularLocation>
</comment>
<evidence type="ECO:0000313" key="8">
    <source>
        <dbReference type="EMBL" id="KAF6407744.1"/>
    </source>
</evidence>
<keyword evidence="4 7" id="KW-1133">Transmembrane helix</keyword>
<evidence type="ECO:0000256" key="1">
    <source>
        <dbReference type="ARBA" id="ARBA00004370"/>
    </source>
</evidence>
<keyword evidence="5 7" id="KW-0472">Membrane</keyword>
<organism evidence="8 9">
    <name type="scientific">Molossus molossus</name>
    <name type="common">Pallas' mastiff bat</name>
    <name type="synonym">Vespertilio molossus</name>
    <dbReference type="NCBI Taxonomy" id="27622"/>
    <lineage>
        <taxon>Eukaryota</taxon>
        <taxon>Metazoa</taxon>
        <taxon>Chordata</taxon>
        <taxon>Craniata</taxon>
        <taxon>Vertebrata</taxon>
        <taxon>Euteleostomi</taxon>
        <taxon>Mammalia</taxon>
        <taxon>Eutheria</taxon>
        <taxon>Laurasiatheria</taxon>
        <taxon>Chiroptera</taxon>
        <taxon>Yangochiroptera</taxon>
        <taxon>Molossidae</taxon>
        <taxon>Molossus</taxon>
    </lineage>
</organism>
<reference evidence="8 9" key="1">
    <citation type="journal article" date="2020" name="Nature">
        <title>Six reference-quality genomes reveal evolution of bat adaptations.</title>
        <authorList>
            <person name="Jebb D."/>
            <person name="Huang Z."/>
            <person name="Pippel M."/>
            <person name="Hughes G.M."/>
            <person name="Lavrichenko K."/>
            <person name="Devanna P."/>
            <person name="Winkler S."/>
            <person name="Jermiin L.S."/>
            <person name="Skirmuntt E.C."/>
            <person name="Katzourakis A."/>
            <person name="Burkitt-Gray L."/>
            <person name="Ray D.A."/>
            <person name="Sullivan K.A.M."/>
            <person name="Roscito J.G."/>
            <person name="Kirilenko B.M."/>
            <person name="Davalos L.M."/>
            <person name="Corthals A.P."/>
            <person name="Power M.L."/>
            <person name="Jones G."/>
            <person name="Ransome R.D."/>
            <person name="Dechmann D.K.N."/>
            <person name="Locatelli A.G."/>
            <person name="Puechmaille S.J."/>
            <person name="Fedrigo O."/>
            <person name="Jarvis E.D."/>
            <person name="Hiller M."/>
            <person name="Vernes S.C."/>
            <person name="Myers E.W."/>
            <person name="Teeling E.C."/>
        </authorList>
    </citation>
    <scope>NUCLEOTIDE SEQUENCE [LARGE SCALE GENOMIC DNA]</scope>
    <source>
        <strain evidence="8">MMolMol1</strain>
        <tissue evidence="8">Muscle</tissue>
    </source>
</reference>
<dbReference type="GO" id="GO:0016020">
    <property type="term" value="C:membrane"/>
    <property type="evidence" value="ECO:0007669"/>
    <property type="project" value="UniProtKB-SubCell"/>
</dbReference>
<dbReference type="PANTHER" id="PTHR14768">
    <property type="entry name" value="UPF0338 PROTEIN"/>
    <property type="match status" value="1"/>
</dbReference>
<dbReference type="Proteomes" id="UP000550707">
    <property type="component" value="Unassembled WGS sequence"/>
</dbReference>
<feature type="transmembrane region" description="Helical" evidence="7">
    <location>
        <begin position="41"/>
        <end position="64"/>
    </location>
</feature>
<sequence length="107" mass="11641">MPPGKQDAAEAPAAAPATTTAPPADESTQTPEEIAFYAPSYITLTILALICFFPLGLLAAIFSYKTCRANRNSNWEEAYRNSGRTGWLDAFAIIIGLGIFYYSSLWV</sequence>
<evidence type="ECO:0000256" key="3">
    <source>
        <dbReference type="ARBA" id="ARBA00022692"/>
    </source>
</evidence>
<dbReference type="EMBL" id="JACASF010000021">
    <property type="protein sequence ID" value="KAF6407744.1"/>
    <property type="molecule type" value="Genomic_DNA"/>
</dbReference>
<evidence type="ECO:0000256" key="4">
    <source>
        <dbReference type="ARBA" id="ARBA00022989"/>
    </source>
</evidence>
<proteinExistence type="inferred from homology"/>
<keyword evidence="3 7" id="KW-0812">Transmembrane</keyword>
<dbReference type="AlphaFoldDB" id="A0A7J8CA51"/>
<feature type="transmembrane region" description="Helical" evidence="7">
    <location>
        <begin position="85"/>
        <end position="103"/>
    </location>
</feature>
<feature type="region of interest" description="Disordered" evidence="6">
    <location>
        <begin position="1"/>
        <end position="29"/>
    </location>
</feature>
<evidence type="ECO:0000256" key="7">
    <source>
        <dbReference type="SAM" id="Phobius"/>
    </source>
</evidence>
<dbReference type="Pfam" id="PF04505">
    <property type="entry name" value="CD225"/>
    <property type="match status" value="1"/>
</dbReference>
<comment type="caution">
    <text evidence="8">The sequence shown here is derived from an EMBL/GenBank/DDBJ whole genome shotgun (WGS) entry which is preliminary data.</text>
</comment>
<evidence type="ECO:0000256" key="2">
    <source>
        <dbReference type="ARBA" id="ARBA00006843"/>
    </source>
</evidence>
<evidence type="ECO:0000256" key="6">
    <source>
        <dbReference type="SAM" id="MobiDB-lite"/>
    </source>
</evidence>
<feature type="compositionally biased region" description="Low complexity" evidence="6">
    <location>
        <begin position="9"/>
        <end position="24"/>
    </location>
</feature>
<keyword evidence="9" id="KW-1185">Reference proteome</keyword>
<evidence type="ECO:0000256" key="5">
    <source>
        <dbReference type="ARBA" id="ARBA00023136"/>
    </source>
</evidence>
<gene>
    <name evidence="8" type="ORF">HJG59_014456</name>
</gene>